<dbReference type="Proteomes" id="UP000005666">
    <property type="component" value="Chromosome 3"/>
</dbReference>
<dbReference type="GO" id="GO:0031124">
    <property type="term" value="P:mRNA 3'-end processing"/>
    <property type="evidence" value="ECO:0007669"/>
    <property type="project" value="EnsemblFungi"/>
</dbReference>
<reference evidence="2 3" key="1">
    <citation type="journal article" date="2011" name="Proc. Natl. Acad. Sci. U.S.A.">
        <title>Evolutionary erosion of yeast sex chromosomes by mating-type switching accidents.</title>
        <authorList>
            <person name="Gordon J.L."/>
            <person name="Armisen D."/>
            <person name="Proux-Wera E."/>
            <person name="Oheigeartaigh S.S."/>
            <person name="Byrne K.P."/>
            <person name="Wolfe K.H."/>
        </authorList>
    </citation>
    <scope>NUCLEOTIDE SEQUENCE [LARGE SCALE GENOMIC DNA]</scope>
    <source>
        <strain evidence="3">ATCC 24235 / CBS 4417 / NBRC 1672 / NRRL Y-8282 / UCD 70-5</strain>
    </source>
</reference>
<dbReference type="OMA" id="FWPYAES"/>
<dbReference type="eggNOG" id="ENOG502QU83">
    <property type="taxonomic scope" value="Eukaryota"/>
</dbReference>
<feature type="compositionally biased region" description="Basic and acidic residues" evidence="1">
    <location>
        <begin position="662"/>
        <end position="679"/>
    </location>
</feature>
<dbReference type="GO" id="GO:0016593">
    <property type="term" value="C:Cdc73/Paf1 complex"/>
    <property type="evidence" value="ECO:0007669"/>
    <property type="project" value="EnsemblFungi"/>
</dbReference>
<evidence type="ECO:0000313" key="3">
    <source>
        <dbReference type="Proteomes" id="UP000005666"/>
    </source>
</evidence>
<protein>
    <recommendedName>
        <fullName evidence="4">THO complex subunit HPR1</fullName>
    </recommendedName>
</protein>
<proteinExistence type="predicted"/>
<dbReference type="STRING" id="1071381.G8BR73"/>
<dbReference type="Pfam" id="PF11957">
    <property type="entry name" value="efThoc1"/>
    <property type="match status" value="1"/>
</dbReference>
<dbReference type="GO" id="GO:0000446">
    <property type="term" value="C:nucleoplasmic THO complex"/>
    <property type="evidence" value="ECO:0007669"/>
    <property type="project" value="EnsemblFungi"/>
</dbReference>
<sequence>MFSSIDKIIQNNSKYLIESFRRILESKKDTVFCGPLRVEDFDKKLLSIDWKFPDEFQFYGVENKDQYIDYCLSLAITDLITDDDESDDKRENETETIGILMVLLDYRFLAKESWSDPKTWATSYFNLFSKILDLLNWPYQVSEFWPYVESRITWFKIGNNLINENEFGSNTNLISYRLPLSTSLRKWNTKLNSILNDNNKIYNAQSYIMKFKFDKFLSELLPINEESNFNRSGSLYYENVNSRRDVAFNNNGSKLAPKDKFAQDYHLVKNKIFDNPINLYFNLLETKGSLNNYLMPLLNDLLRVEDLFYNYKQKETKKLFLMNFQSNKNYPSNFDIKNSNGMKTPSYLKLQTHGTKIRLKEWKNFMNQFSSSKLMISPSFLELSKLDTNFLYYQMIKKNNDFFRKQFILQLCFVIGIFLQISESPEVRSFYVNSLQKDNPSKRISNMNEESNIQKSLVAFFKNLYETRIKAFYEEKDPKFMNILNLLINSDSQYLKAKIDGFKEFQLDETNAFQFHSIVVDRSFKKFGFIKLGNKDINTVWKIETGIDVIKENYVDPTKIYNELENKYESGGFEEETKTENDTIVKEWQTLRLLRSKYVFKFDSFDEDKGIKSLFDKSKKVESNKKIEDIIDEMNTEIKEPHVKKLQEARLFMKKLNEKKRKLEEEHQESLGKKLKPDDGSASSQKDQSEKKRVTPEEEGEINKNKEAKEASDCDASNGEKNTNVTESTDKTSADEEIISTENDNDHLIVNPEEANQTREESASNNERGENQFYFKT</sequence>
<feature type="compositionally biased region" description="Basic and acidic residues" evidence="1">
    <location>
        <begin position="687"/>
        <end position="712"/>
    </location>
</feature>
<dbReference type="GO" id="GO:0000445">
    <property type="term" value="C:THO complex part of transcription export complex"/>
    <property type="evidence" value="ECO:0007669"/>
    <property type="project" value="EnsemblFungi"/>
</dbReference>
<keyword evidence="3" id="KW-1185">Reference proteome</keyword>
<dbReference type="GO" id="GO:0006283">
    <property type="term" value="P:transcription-coupled nucleotide-excision repair"/>
    <property type="evidence" value="ECO:0007669"/>
    <property type="project" value="EnsemblFungi"/>
</dbReference>
<dbReference type="GO" id="GO:2001209">
    <property type="term" value="P:positive regulation of transcription elongation by RNA polymerase I"/>
    <property type="evidence" value="ECO:0007669"/>
    <property type="project" value="EnsemblFungi"/>
</dbReference>
<dbReference type="GeneID" id="11533663"/>
<evidence type="ECO:0000256" key="1">
    <source>
        <dbReference type="SAM" id="MobiDB-lite"/>
    </source>
</evidence>
<dbReference type="GO" id="GO:0000781">
    <property type="term" value="C:chromosome, telomeric region"/>
    <property type="evidence" value="ECO:0007669"/>
    <property type="project" value="EnsemblFungi"/>
</dbReference>
<dbReference type="GO" id="GO:0006368">
    <property type="term" value="P:transcription elongation by RNA polymerase II"/>
    <property type="evidence" value="ECO:0007669"/>
    <property type="project" value="EnsemblFungi"/>
</dbReference>
<dbReference type="OrthoDB" id="4060917at2759"/>
<feature type="compositionally biased region" description="Basic and acidic residues" evidence="1">
    <location>
        <begin position="756"/>
        <end position="770"/>
    </location>
</feature>
<dbReference type="HOGENOM" id="CLU_022496_0_0_1"/>
<dbReference type="GO" id="GO:0003676">
    <property type="term" value="F:nucleic acid binding"/>
    <property type="evidence" value="ECO:0007669"/>
    <property type="project" value="EnsemblFungi"/>
</dbReference>
<dbReference type="KEGG" id="tpf:TPHA_0C00930"/>
<evidence type="ECO:0000313" key="2">
    <source>
        <dbReference type="EMBL" id="CCE62249.1"/>
    </source>
</evidence>
<dbReference type="AlphaFoldDB" id="G8BR73"/>
<dbReference type="GO" id="GO:0006406">
    <property type="term" value="P:mRNA export from nucleus"/>
    <property type="evidence" value="ECO:0007669"/>
    <property type="project" value="EnsemblFungi"/>
</dbReference>
<dbReference type="InterPro" id="IPR021861">
    <property type="entry name" value="THO_THOC1"/>
</dbReference>
<dbReference type="EMBL" id="HE612858">
    <property type="protein sequence ID" value="CCE62249.1"/>
    <property type="molecule type" value="Genomic_DNA"/>
</dbReference>
<dbReference type="GO" id="GO:0060090">
    <property type="term" value="F:molecular adaptor activity"/>
    <property type="evidence" value="ECO:0007669"/>
    <property type="project" value="EnsemblFungi"/>
</dbReference>
<accession>G8BR73</accession>
<evidence type="ECO:0008006" key="4">
    <source>
        <dbReference type="Google" id="ProtNLM"/>
    </source>
</evidence>
<name>G8BR73_TETPH</name>
<dbReference type="RefSeq" id="XP_003684683.1">
    <property type="nucleotide sequence ID" value="XM_003684635.1"/>
</dbReference>
<feature type="region of interest" description="Disordered" evidence="1">
    <location>
        <begin position="662"/>
        <end position="777"/>
    </location>
</feature>
<organism evidence="2 3">
    <name type="scientific">Tetrapisispora phaffii (strain ATCC 24235 / CBS 4417 / NBRC 1672 / NRRL Y-8282 / UCD 70-5)</name>
    <name type="common">Yeast</name>
    <name type="synonym">Fabospora phaffii</name>
    <dbReference type="NCBI Taxonomy" id="1071381"/>
    <lineage>
        <taxon>Eukaryota</taxon>
        <taxon>Fungi</taxon>
        <taxon>Dikarya</taxon>
        <taxon>Ascomycota</taxon>
        <taxon>Saccharomycotina</taxon>
        <taxon>Saccharomycetes</taxon>
        <taxon>Saccharomycetales</taxon>
        <taxon>Saccharomycetaceae</taxon>
        <taxon>Tetrapisispora</taxon>
    </lineage>
</organism>
<gene>
    <name evidence="2" type="primary">TPHA0C00930</name>
    <name evidence="2" type="ordered locus">TPHA_0C00930</name>
</gene>
<dbReference type="GO" id="GO:0006310">
    <property type="term" value="P:DNA recombination"/>
    <property type="evidence" value="ECO:0007669"/>
    <property type="project" value="EnsemblFungi"/>
</dbReference>